<keyword evidence="3" id="KW-0677">Repeat</keyword>
<dbReference type="PANTHER" id="PTHR46730">
    <property type="entry name" value="POLYCYSTIN-1"/>
    <property type="match status" value="1"/>
</dbReference>
<proteinExistence type="predicted"/>
<comment type="caution">
    <text evidence="9">The sequence shown here is derived from an EMBL/GenBank/DDBJ whole genome shotgun (WGS) entry which is preliminary data.</text>
</comment>
<dbReference type="EMBL" id="WBVM01000001">
    <property type="protein sequence ID" value="KAB2812447.1"/>
    <property type="molecule type" value="Genomic_DNA"/>
</dbReference>
<feature type="domain" description="PKD" evidence="8">
    <location>
        <begin position="630"/>
        <end position="706"/>
    </location>
</feature>
<evidence type="ECO:0000313" key="9">
    <source>
        <dbReference type="EMBL" id="KAB2812447.1"/>
    </source>
</evidence>
<dbReference type="SMART" id="SM00089">
    <property type="entry name" value="PKD"/>
    <property type="match status" value="4"/>
</dbReference>
<feature type="domain" description="PKD" evidence="8">
    <location>
        <begin position="329"/>
        <end position="407"/>
    </location>
</feature>
<comment type="subcellular location">
    <subcellularLocation>
        <location evidence="1">Membrane</location>
        <topology evidence="1">Multi-pass membrane protein</topology>
    </subcellularLocation>
</comment>
<evidence type="ECO:0000256" key="2">
    <source>
        <dbReference type="ARBA" id="ARBA00022692"/>
    </source>
</evidence>
<evidence type="ECO:0000256" key="1">
    <source>
        <dbReference type="ARBA" id="ARBA00004141"/>
    </source>
</evidence>
<dbReference type="GO" id="GO:0005886">
    <property type="term" value="C:plasma membrane"/>
    <property type="evidence" value="ECO:0007669"/>
    <property type="project" value="TreeGrafter"/>
</dbReference>
<dbReference type="InterPro" id="IPR013783">
    <property type="entry name" value="Ig-like_fold"/>
</dbReference>
<dbReference type="Gene3D" id="2.60.40.10">
    <property type="entry name" value="Immunoglobulins"/>
    <property type="match status" value="5"/>
</dbReference>
<keyword evidence="4 7" id="KW-1133">Transmembrane helix</keyword>
<evidence type="ECO:0000256" key="3">
    <source>
        <dbReference type="ARBA" id="ARBA00022737"/>
    </source>
</evidence>
<dbReference type="Pfam" id="PF18911">
    <property type="entry name" value="PKD_4"/>
    <property type="match status" value="4"/>
</dbReference>
<feature type="region of interest" description="Disordered" evidence="6">
    <location>
        <begin position="1248"/>
        <end position="1268"/>
    </location>
</feature>
<feature type="region of interest" description="Disordered" evidence="6">
    <location>
        <begin position="572"/>
        <end position="600"/>
    </location>
</feature>
<dbReference type="Proteomes" id="UP000449906">
    <property type="component" value="Unassembled WGS sequence"/>
</dbReference>
<keyword evidence="5 7" id="KW-0472">Membrane</keyword>
<organism evidence="9 10">
    <name type="scientific">Nocardioides simplex</name>
    <name type="common">Arthrobacter simplex</name>
    <dbReference type="NCBI Taxonomy" id="2045"/>
    <lineage>
        <taxon>Bacteria</taxon>
        <taxon>Bacillati</taxon>
        <taxon>Actinomycetota</taxon>
        <taxon>Actinomycetes</taxon>
        <taxon>Propionibacteriales</taxon>
        <taxon>Nocardioidaceae</taxon>
        <taxon>Pimelobacter</taxon>
    </lineage>
</organism>
<evidence type="ECO:0000256" key="4">
    <source>
        <dbReference type="ARBA" id="ARBA00022989"/>
    </source>
</evidence>
<evidence type="ECO:0000313" key="10">
    <source>
        <dbReference type="Proteomes" id="UP000449906"/>
    </source>
</evidence>
<protein>
    <submittedName>
        <fullName evidence="9">PKD domain-containing protein</fullName>
    </submittedName>
</protein>
<evidence type="ECO:0000259" key="8">
    <source>
        <dbReference type="PROSITE" id="PS50093"/>
    </source>
</evidence>
<reference evidence="9 10" key="1">
    <citation type="submission" date="2019-09" db="EMBL/GenBank/DDBJ databases">
        <title>Pimelobacter sp. isolated from Paulinella.</title>
        <authorList>
            <person name="Jeong S.E."/>
        </authorList>
    </citation>
    <scope>NUCLEOTIDE SEQUENCE [LARGE SCALE GENOMIC DNA]</scope>
    <source>
        <strain evidence="9 10">Pch-N</strain>
    </source>
</reference>
<evidence type="ECO:0000256" key="7">
    <source>
        <dbReference type="SAM" id="Phobius"/>
    </source>
</evidence>
<evidence type="ECO:0000256" key="5">
    <source>
        <dbReference type="ARBA" id="ARBA00023136"/>
    </source>
</evidence>
<feature type="domain" description="PKD" evidence="8">
    <location>
        <begin position="1733"/>
        <end position="1820"/>
    </location>
</feature>
<dbReference type="CDD" id="cd00146">
    <property type="entry name" value="PKD"/>
    <property type="match status" value="4"/>
</dbReference>
<accession>A0A7J5E2Z5</accession>
<feature type="transmembrane region" description="Helical" evidence="7">
    <location>
        <begin position="87"/>
        <end position="105"/>
    </location>
</feature>
<dbReference type="InterPro" id="IPR035986">
    <property type="entry name" value="PKD_dom_sf"/>
</dbReference>
<gene>
    <name evidence="9" type="ORF">F9L07_11805</name>
</gene>
<keyword evidence="2 7" id="KW-0812">Transmembrane</keyword>
<dbReference type="InterPro" id="IPR000601">
    <property type="entry name" value="PKD_dom"/>
</dbReference>
<dbReference type="SUPFAM" id="SSF69322">
    <property type="entry name" value="Tricorn protease domain 2"/>
    <property type="match status" value="1"/>
</dbReference>
<dbReference type="PANTHER" id="PTHR46730:SF1">
    <property type="entry name" value="PLAT DOMAIN-CONTAINING PROTEIN"/>
    <property type="match status" value="1"/>
</dbReference>
<sequence length="1903" mass="196352">MSASQGSGRARAGIPPICGRAGVTGPGNPAGTGDSCPISVMPPPGAVDTIAEPSGPGAVRVRGRVMHMSSARISRHQPVPGRLRRHVAWLLVPITAVMMLVPALAPLPILTPAAQAAPGTIGFVASASTNGNRTAHTVRVPAAAQSGDVLVLALTTNSTTSTIADLAGWQLLATRDGNGIRSRLWSRTATAADPNANVTVTTSAAAKSVVTVSAYRSTGLTPTVTAVAGGTDASGTSHVAPAVPVAAAGSWLVGYWSEKSSTDTVWTLPAGTTSRGTDAATGTGKVSAAWGDSGAPVATGTAAARTATTSTTASRSATFSVVISPGDLSDGPPTAAFTAGCDGLVCSFDASGSSDPDGDTLTYAWTFGDGGTATGRTPSHTYASAGPRTVTLTVSDGSHQDSTSKQVSPDVAVTAGEITYVAAASTAGNRQGHSVTIPASVEPGDRLVLFLVTNTTTSTITDTIDGWRLLQSRDGNGIRGRAWTRAATAADAGRTVTVTGSALAKSVMTVAAYRSTGPAVVGASALGGADTSATSHTAPAVSAANAGSWLVNVWSEKSSTDTVWTLPAGEPTRTQAAATGTGKVSGIVGDSNGPVPVGPVPGRTATTSTSVSRSMLLSVVLDPGVDATGTNEPPVAEFTSGCAGLTCEMDAAHSFDPDKDALTYSWQFGDGQTGTGVNPSHTYATPGTRTVTLTVNDGHGHTAQTTSSATAVLPAPPPGHTAIVPDTPRTNQPTITDGEIWDIEVVGNRVYVAGTFTSIRQPNNGAIVNQAGLAAYSWSTGQVDTGFRPTFTNGGVDAVEASPDGTKLYISGNFGTVNGQSKKAIARLDPTTGAPIAGFTANANGKVNELAVTNSTVYAGGRFTTINNVPRGALAAVDGVTGAVRSDFVNNITGGIGTNGELAVQRLKLSHDEGRLLVVHTGRQVNGQNRYGVAIINTRTNKLTPWRTTLWEDNLQFVGGIQRAYGGDISPDDSYFVVSSGSGGDRPPINDTVIRFNLNDDADAKPVWITRQFDSTYSVAITEAGIYVGGHFQWSESATAPVPWPGLDDVGYGTGQGLSGYSLGDAVVKRFHLAALDPADGHALEWFVTSNSYEGDKHIEATPRGLFVGGDGNTKGGYNVGRIGFFDFGNVPAQNGTQTVITDPIEGRIKPVDEQFEITGTATASSGVQRVEVEIMDRNSNRYLNDDLTTWGSTTSNTINATLDPGTGSTRTWRLPLTMTANRELLVRARAVAGNGTADNTKATKKFETFGTDDRPPTTSITGPPSPLRQLTFTITGSAADDIGVNGVSFTLRDSRDRYLQDDGTVSGTYHTFRVTPDVVGATSTTWSYEVTVPYEDEWWAQARSSDTAGQSSLDTADRRWIVSENGQPPTVSITQPAVMVPPTAAQPVTVTPGSPITFAGSANDDQALNEVTITLRNTSTGERLASDGSWGTNVIAGSYRISPVNLNQASYNWSYTTPFNLSPGTYTFTVSADDQIGLSTSSANQGRLTLNAAIPGDAPPNATITPTGTITGQQVLLLNLAGGATDDKGVARVGVAVRDADTSRYLQPNGTMSASFATLDATLANPGATSTGWTLDVALPTQGDWNVTAYAWDSAGQQDPSTAGATSRYPIYPGDQPPVMNEALLSPTEGTEFADGKIFVSGRAEDDQAMQEVDVAIVNAAGQYMSSSGAFTSTTASWRTAFLNSPGTPGSNFSYTTPVIPAGAYTVRVRAIDQHNFVSVIYERHATVVHPPNNPPVASFTVSCTNNVCAFDARGSTDENATTLTYSWAFGNGSGTGPVPTRTYTAAGTYTVVLTAKDEWGDTGTATQTVTITTPPGNRAPVAVLNPPACANLACNFSAVGSSDPDTGDTLTYRWQWGDGSADSTTTSPAHTFPAAGTYTVTLIVTDGWGAATTTTRTVTVP</sequence>
<dbReference type="GO" id="GO:0006816">
    <property type="term" value="P:calcium ion transport"/>
    <property type="evidence" value="ECO:0007669"/>
    <property type="project" value="TreeGrafter"/>
</dbReference>
<evidence type="ECO:0000256" key="6">
    <source>
        <dbReference type="SAM" id="MobiDB-lite"/>
    </source>
</evidence>
<feature type="region of interest" description="Disordered" evidence="6">
    <location>
        <begin position="1"/>
        <end position="36"/>
    </location>
</feature>
<name>A0A7J5E2Z5_NOCSI</name>
<dbReference type="SUPFAM" id="SSF49299">
    <property type="entry name" value="PKD domain"/>
    <property type="match status" value="4"/>
</dbReference>
<dbReference type="InterPro" id="IPR022409">
    <property type="entry name" value="PKD/Chitinase_dom"/>
</dbReference>
<dbReference type="GO" id="GO:0005261">
    <property type="term" value="F:monoatomic cation channel activity"/>
    <property type="evidence" value="ECO:0007669"/>
    <property type="project" value="TreeGrafter"/>
</dbReference>
<feature type="domain" description="PKD" evidence="8">
    <location>
        <begin position="1844"/>
        <end position="1903"/>
    </location>
</feature>
<dbReference type="PROSITE" id="PS50093">
    <property type="entry name" value="PKD"/>
    <property type="match status" value="4"/>
</dbReference>
<dbReference type="GO" id="GO:0005975">
    <property type="term" value="P:carbohydrate metabolic process"/>
    <property type="evidence" value="ECO:0007669"/>
    <property type="project" value="UniProtKB-ARBA"/>
</dbReference>